<feature type="compositionally biased region" description="Gly residues" evidence="1">
    <location>
        <begin position="11"/>
        <end position="28"/>
    </location>
</feature>
<evidence type="ECO:0000313" key="3">
    <source>
        <dbReference type="Proteomes" id="UP000000763"/>
    </source>
</evidence>
<reference evidence="3" key="1">
    <citation type="journal article" date="2005" name="Nature">
        <title>The map-based sequence of the rice genome.</title>
        <authorList>
            <consortium name="International rice genome sequencing project (IRGSP)"/>
            <person name="Matsumoto T."/>
            <person name="Wu J."/>
            <person name="Kanamori H."/>
            <person name="Katayose Y."/>
            <person name="Fujisawa M."/>
            <person name="Namiki N."/>
            <person name="Mizuno H."/>
            <person name="Yamamoto K."/>
            <person name="Antonio B.A."/>
            <person name="Baba T."/>
            <person name="Sakata K."/>
            <person name="Nagamura Y."/>
            <person name="Aoki H."/>
            <person name="Arikawa K."/>
            <person name="Arita K."/>
            <person name="Bito T."/>
            <person name="Chiden Y."/>
            <person name="Fujitsuka N."/>
            <person name="Fukunaka R."/>
            <person name="Hamada M."/>
            <person name="Harada C."/>
            <person name="Hayashi A."/>
            <person name="Hijishita S."/>
            <person name="Honda M."/>
            <person name="Hosokawa S."/>
            <person name="Ichikawa Y."/>
            <person name="Idonuma A."/>
            <person name="Iijima M."/>
            <person name="Ikeda M."/>
            <person name="Ikeno M."/>
            <person name="Ito K."/>
            <person name="Ito S."/>
            <person name="Ito T."/>
            <person name="Ito Y."/>
            <person name="Ito Y."/>
            <person name="Iwabuchi A."/>
            <person name="Kamiya K."/>
            <person name="Karasawa W."/>
            <person name="Kurita K."/>
            <person name="Katagiri S."/>
            <person name="Kikuta A."/>
            <person name="Kobayashi H."/>
            <person name="Kobayashi N."/>
            <person name="Machita K."/>
            <person name="Maehara T."/>
            <person name="Masukawa M."/>
            <person name="Mizubayashi T."/>
            <person name="Mukai Y."/>
            <person name="Nagasaki H."/>
            <person name="Nagata Y."/>
            <person name="Naito S."/>
            <person name="Nakashima M."/>
            <person name="Nakama Y."/>
            <person name="Nakamichi Y."/>
            <person name="Nakamura M."/>
            <person name="Meguro A."/>
            <person name="Negishi M."/>
            <person name="Ohta I."/>
            <person name="Ohta T."/>
            <person name="Okamoto M."/>
            <person name="Ono N."/>
            <person name="Saji S."/>
            <person name="Sakaguchi M."/>
            <person name="Sakai K."/>
            <person name="Shibata M."/>
            <person name="Shimokawa T."/>
            <person name="Song J."/>
            <person name="Takazaki Y."/>
            <person name="Terasawa K."/>
            <person name="Tsugane M."/>
            <person name="Tsuji K."/>
            <person name="Ueda S."/>
            <person name="Waki K."/>
            <person name="Yamagata H."/>
            <person name="Yamamoto M."/>
            <person name="Yamamoto S."/>
            <person name="Yamane H."/>
            <person name="Yoshiki S."/>
            <person name="Yoshihara R."/>
            <person name="Yukawa K."/>
            <person name="Zhong H."/>
            <person name="Yano M."/>
            <person name="Yuan Q."/>
            <person name="Ouyang S."/>
            <person name="Liu J."/>
            <person name="Jones K.M."/>
            <person name="Gansberger K."/>
            <person name="Moffat K."/>
            <person name="Hill J."/>
            <person name="Bera J."/>
            <person name="Fadrosh D."/>
            <person name="Jin S."/>
            <person name="Johri S."/>
            <person name="Kim M."/>
            <person name="Overton L."/>
            <person name="Reardon M."/>
            <person name="Tsitrin T."/>
            <person name="Vuong H."/>
            <person name="Weaver B."/>
            <person name="Ciecko A."/>
            <person name="Tallon L."/>
            <person name="Jackson J."/>
            <person name="Pai G."/>
            <person name="Aken S.V."/>
            <person name="Utterback T."/>
            <person name="Reidmuller S."/>
            <person name="Feldblyum T."/>
            <person name="Hsiao J."/>
            <person name="Zismann V."/>
            <person name="Iobst S."/>
            <person name="de Vazeille A.R."/>
            <person name="Buell C.R."/>
            <person name="Ying K."/>
            <person name="Li Y."/>
            <person name="Lu T."/>
            <person name="Huang Y."/>
            <person name="Zhao Q."/>
            <person name="Feng Q."/>
            <person name="Zhang L."/>
            <person name="Zhu J."/>
            <person name="Weng Q."/>
            <person name="Mu J."/>
            <person name="Lu Y."/>
            <person name="Fan D."/>
            <person name="Liu Y."/>
            <person name="Guan J."/>
            <person name="Zhang Y."/>
            <person name="Yu S."/>
            <person name="Liu X."/>
            <person name="Zhang Y."/>
            <person name="Hong G."/>
            <person name="Han B."/>
            <person name="Choisne N."/>
            <person name="Demange N."/>
            <person name="Orjeda G."/>
            <person name="Samain S."/>
            <person name="Cattolico L."/>
            <person name="Pelletier E."/>
            <person name="Couloux A."/>
            <person name="Segurens B."/>
            <person name="Wincker P."/>
            <person name="D'Hont A."/>
            <person name="Scarpelli C."/>
            <person name="Weissenbach J."/>
            <person name="Salanoubat M."/>
            <person name="Quetier F."/>
            <person name="Yu Y."/>
            <person name="Kim H.R."/>
            <person name="Rambo T."/>
            <person name="Currie J."/>
            <person name="Collura K."/>
            <person name="Luo M."/>
            <person name="Yang T."/>
            <person name="Ammiraju J.S.S."/>
            <person name="Engler F."/>
            <person name="Soderlund C."/>
            <person name="Wing R.A."/>
            <person name="Palmer L.E."/>
            <person name="de la Bastide M."/>
            <person name="Spiegel L."/>
            <person name="Nascimento L."/>
            <person name="Zutavern T."/>
            <person name="O'Shaughnessy A."/>
            <person name="Dike S."/>
            <person name="Dedhia N."/>
            <person name="Preston R."/>
            <person name="Balija V."/>
            <person name="McCombie W.R."/>
            <person name="Chow T."/>
            <person name="Chen H."/>
            <person name="Chung M."/>
            <person name="Chen C."/>
            <person name="Shaw J."/>
            <person name="Wu H."/>
            <person name="Hsiao K."/>
            <person name="Chao Y."/>
            <person name="Chu M."/>
            <person name="Cheng C."/>
            <person name="Hour A."/>
            <person name="Lee P."/>
            <person name="Lin S."/>
            <person name="Lin Y."/>
            <person name="Liou J."/>
            <person name="Liu S."/>
            <person name="Hsing Y."/>
            <person name="Raghuvanshi S."/>
            <person name="Mohanty A."/>
            <person name="Bharti A.K."/>
            <person name="Gaur A."/>
            <person name="Gupta V."/>
            <person name="Kumar D."/>
            <person name="Ravi V."/>
            <person name="Vij S."/>
            <person name="Kapur A."/>
            <person name="Khurana P."/>
            <person name="Khurana P."/>
            <person name="Khurana J.P."/>
            <person name="Tyagi A.K."/>
            <person name="Gaikwad K."/>
            <person name="Singh A."/>
            <person name="Dalal V."/>
            <person name="Srivastava S."/>
            <person name="Dixit A."/>
            <person name="Pal A.K."/>
            <person name="Ghazi I.A."/>
            <person name="Yadav M."/>
            <person name="Pandit A."/>
            <person name="Bhargava A."/>
            <person name="Sureshbabu K."/>
            <person name="Batra K."/>
            <person name="Sharma T.R."/>
            <person name="Mohapatra T."/>
            <person name="Singh N.K."/>
            <person name="Messing J."/>
            <person name="Nelson A.B."/>
            <person name="Fuks G."/>
            <person name="Kavchok S."/>
            <person name="Keizer G."/>
            <person name="Linton E."/>
            <person name="Llaca V."/>
            <person name="Song R."/>
            <person name="Tanyolac B."/>
            <person name="Young S."/>
            <person name="Ho-Il K."/>
            <person name="Hahn J.H."/>
            <person name="Sangsakoo G."/>
            <person name="Vanavichit A."/>
            <person name="de Mattos Luiz.A.T."/>
            <person name="Zimmer P.D."/>
            <person name="Malone G."/>
            <person name="Dellagostin O."/>
            <person name="de Oliveira A.C."/>
            <person name="Bevan M."/>
            <person name="Bancroft I."/>
            <person name="Minx P."/>
            <person name="Cordum H."/>
            <person name="Wilson R."/>
            <person name="Cheng Z."/>
            <person name="Jin W."/>
            <person name="Jiang J."/>
            <person name="Leong S.A."/>
            <person name="Iwama H."/>
            <person name="Gojobori T."/>
            <person name="Itoh T."/>
            <person name="Niimura Y."/>
            <person name="Fujii Y."/>
            <person name="Habara T."/>
            <person name="Sakai H."/>
            <person name="Sato Y."/>
            <person name="Wilson G."/>
            <person name="Kumar K."/>
            <person name="McCouch S."/>
            <person name="Juretic N."/>
            <person name="Hoen D."/>
            <person name="Wright S."/>
            <person name="Bruskiewich R."/>
            <person name="Bureau T."/>
            <person name="Miyao A."/>
            <person name="Hirochika H."/>
            <person name="Nishikawa T."/>
            <person name="Kadowaki K."/>
            <person name="Sugiura M."/>
            <person name="Burr B."/>
            <person name="Sasaki T."/>
        </authorList>
    </citation>
    <scope>NUCLEOTIDE SEQUENCE [LARGE SCALE GENOMIC DNA]</scope>
    <source>
        <strain evidence="3">cv. Nipponbare</strain>
    </source>
</reference>
<dbReference type="Proteomes" id="UP000000763">
    <property type="component" value="Chromosome 6"/>
</dbReference>
<dbReference type="AlphaFoldDB" id="Q655X6"/>
<reference evidence="3" key="2">
    <citation type="journal article" date="2008" name="Nucleic Acids Res.">
        <title>The rice annotation project database (RAP-DB): 2008 update.</title>
        <authorList>
            <consortium name="The rice annotation project (RAP)"/>
        </authorList>
    </citation>
    <scope>GENOME REANNOTATION</scope>
    <source>
        <strain evidence="3">cv. Nipponbare</strain>
    </source>
</reference>
<name>Q655X6_ORYSJ</name>
<feature type="region of interest" description="Disordered" evidence="1">
    <location>
        <begin position="1"/>
        <end position="37"/>
    </location>
</feature>
<evidence type="ECO:0000256" key="1">
    <source>
        <dbReference type="SAM" id="MobiDB-lite"/>
    </source>
</evidence>
<proteinExistence type="predicted"/>
<evidence type="ECO:0000313" key="2">
    <source>
        <dbReference type="EMBL" id="BAD45391.1"/>
    </source>
</evidence>
<sequence>MEDGGVANAVEGGGGSGAVEDGGGGGGAVEAVRRRPSAMGVRQWRGVALVRTCGKGGSERIDEGRY</sequence>
<protein>
    <submittedName>
        <fullName evidence="2">Uncharacterized protein</fullName>
    </submittedName>
</protein>
<dbReference type="EMBL" id="AP003628">
    <property type="protein sequence ID" value="BAD45391.1"/>
    <property type="molecule type" value="Genomic_DNA"/>
</dbReference>
<gene>
    <name evidence="2" type="primary">P0473H04.26</name>
</gene>
<feature type="compositionally biased region" description="Low complexity" evidence="1">
    <location>
        <begin position="1"/>
        <end position="10"/>
    </location>
</feature>
<organism evidence="2 3">
    <name type="scientific">Oryza sativa subsp. japonica</name>
    <name type="common">Rice</name>
    <dbReference type="NCBI Taxonomy" id="39947"/>
    <lineage>
        <taxon>Eukaryota</taxon>
        <taxon>Viridiplantae</taxon>
        <taxon>Streptophyta</taxon>
        <taxon>Embryophyta</taxon>
        <taxon>Tracheophyta</taxon>
        <taxon>Spermatophyta</taxon>
        <taxon>Magnoliopsida</taxon>
        <taxon>Liliopsida</taxon>
        <taxon>Poales</taxon>
        <taxon>Poaceae</taxon>
        <taxon>BOP clade</taxon>
        <taxon>Oryzoideae</taxon>
        <taxon>Oryzeae</taxon>
        <taxon>Oryzinae</taxon>
        <taxon>Oryza</taxon>
        <taxon>Oryza sativa</taxon>
    </lineage>
</organism>
<accession>Q655X6</accession>